<organism evidence="1 3">
    <name type="scientific">Didymodactylos carnosus</name>
    <dbReference type="NCBI Taxonomy" id="1234261"/>
    <lineage>
        <taxon>Eukaryota</taxon>
        <taxon>Metazoa</taxon>
        <taxon>Spiralia</taxon>
        <taxon>Gnathifera</taxon>
        <taxon>Rotifera</taxon>
        <taxon>Eurotatoria</taxon>
        <taxon>Bdelloidea</taxon>
        <taxon>Philodinida</taxon>
        <taxon>Philodinidae</taxon>
        <taxon>Didymodactylos</taxon>
    </lineage>
</organism>
<reference evidence="1" key="1">
    <citation type="submission" date="2021-02" db="EMBL/GenBank/DDBJ databases">
        <authorList>
            <person name="Nowell W R."/>
        </authorList>
    </citation>
    <scope>NUCLEOTIDE SEQUENCE</scope>
</reference>
<evidence type="ECO:0000313" key="1">
    <source>
        <dbReference type="EMBL" id="CAF1390839.1"/>
    </source>
</evidence>
<dbReference type="AlphaFoldDB" id="A0A815K4N9"/>
<evidence type="ECO:0000313" key="3">
    <source>
        <dbReference type="Proteomes" id="UP000663829"/>
    </source>
</evidence>
<feature type="non-terminal residue" evidence="1">
    <location>
        <position position="1"/>
    </location>
</feature>
<dbReference type="Proteomes" id="UP000681722">
    <property type="component" value="Unassembled WGS sequence"/>
</dbReference>
<accession>A0A815K4N9</accession>
<protein>
    <submittedName>
        <fullName evidence="1">Uncharacterized protein</fullName>
    </submittedName>
</protein>
<dbReference type="EMBL" id="CAJNOQ010016975">
    <property type="protein sequence ID" value="CAF1390839.1"/>
    <property type="molecule type" value="Genomic_DNA"/>
</dbReference>
<comment type="caution">
    <text evidence="1">The sequence shown here is derived from an EMBL/GenBank/DDBJ whole genome shotgun (WGS) entry which is preliminary data.</text>
</comment>
<sequence>FVMENMPSSPVYTNPYISCYNDRLVVHNYDYPQGDKTLKYHEIHSCKFRLLKQLNFLEVKMIGMGFSYSSTLQKQLIWWPRDLQRHSSTKRKHCLILYLKGNPYPNRIGVTMSEDQIEQIYEFIQNNLDTRSVIQDDGLALKYDSEVEKKRLDEMQRLIDCEPFLSTHN</sequence>
<name>A0A815K4N9_9BILA</name>
<gene>
    <name evidence="1" type="ORF">GPM918_LOCUS32786</name>
    <name evidence="2" type="ORF">SRO942_LOCUS33458</name>
</gene>
<dbReference type="Proteomes" id="UP000663829">
    <property type="component" value="Unassembled WGS sequence"/>
</dbReference>
<evidence type="ECO:0000313" key="2">
    <source>
        <dbReference type="EMBL" id="CAF4285389.1"/>
    </source>
</evidence>
<dbReference type="EMBL" id="CAJOBC010082382">
    <property type="protein sequence ID" value="CAF4285389.1"/>
    <property type="molecule type" value="Genomic_DNA"/>
</dbReference>
<proteinExistence type="predicted"/>
<keyword evidence="3" id="KW-1185">Reference proteome</keyword>